<protein>
    <submittedName>
        <fullName evidence="2">Unannotated protein</fullName>
    </submittedName>
</protein>
<accession>A0A6J6Y1H8</accession>
<dbReference type="AlphaFoldDB" id="A0A6J6Y1H8"/>
<keyword evidence="1" id="KW-0812">Transmembrane</keyword>
<dbReference type="EMBL" id="CAFAAI010000195">
    <property type="protein sequence ID" value="CAB4803192.1"/>
    <property type="molecule type" value="Genomic_DNA"/>
</dbReference>
<sequence length="202" mass="21617">MQHSGAASGAAVFADEAAKLAAVSNAHRTSTIPRPRLHAKVERPRLQKTTVPIETHKTHRVTDITSATSAVEIIPQRSGRLLLAVFTSLIVLAIGAALFVLPISSWLHQRQQLSNGTGQLATLNQANDQLQTEVDRLQTDDGIKQAAREVIDFVEKGEQRITVMPAGAAPTVLPAGWPYDLVTQIIAIRQAESDAAAAVVTP</sequence>
<dbReference type="InterPro" id="IPR007060">
    <property type="entry name" value="FtsL/DivIC"/>
</dbReference>
<keyword evidence="1" id="KW-1133">Transmembrane helix</keyword>
<proteinExistence type="predicted"/>
<evidence type="ECO:0000313" key="2">
    <source>
        <dbReference type="EMBL" id="CAB4803192.1"/>
    </source>
</evidence>
<feature type="transmembrane region" description="Helical" evidence="1">
    <location>
        <begin position="81"/>
        <end position="107"/>
    </location>
</feature>
<gene>
    <name evidence="2" type="ORF">UFOPK2992_01130</name>
</gene>
<evidence type="ECO:0000256" key="1">
    <source>
        <dbReference type="SAM" id="Phobius"/>
    </source>
</evidence>
<dbReference type="Pfam" id="PF04977">
    <property type="entry name" value="DivIC"/>
    <property type="match status" value="1"/>
</dbReference>
<organism evidence="2">
    <name type="scientific">freshwater metagenome</name>
    <dbReference type="NCBI Taxonomy" id="449393"/>
    <lineage>
        <taxon>unclassified sequences</taxon>
        <taxon>metagenomes</taxon>
        <taxon>ecological metagenomes</taxon>
    </lineage>
</organism>
<keyword evidence="1" id="KW-0472">Membrane</keyword>
<name>A0A6J6Y1H8_9ZZZZ</name>
<reference evidence="2" key="1">
    <citation type="submission" date="2020-05" db="EMBL/GenBank/DDBJ databases">
        <authorList>
            <person name="Chiriac C."/>
            <person name="Salcher M."/>
            <person name="Ghai R."/>
            <person name="Kavagutti S V."/>
        </authorList>
    </citation>
    <scope>NUCLEOTIDE SEQUENCE</scope>
</reference>